<accession>A0A0D7W006</accession>
<evidence type="ECO:0000313" key="4">
    <source>
        <dbReference type="EMBL" id="KJD31187.1"/>
    </source>
</evidence>
<dbReference type="Gene3D" id="3.40.50.2300">
    <property type="match status" value="1"/>
</dbReference>
<dbReference type="PATRIC" id="fig|1382798.3.peg.1811"/>
<keyword evidence="1" id="KW-0597">Phosphoprotein</keyword>
<dbReference type="OrthoDB" id="2168082at2"/>
<dbReference type="Pfam" id="PF00072">
    <property type="entry name" value="Response_reg"/>
    <property type="match status" value="1"/>
</dbReference>
<dbReference type="InterPro" id="IPR001789">
    <property type="entry name" value="Sig_transdc_resp-reg_receiver"/>
</dbReference>
<dbReference type="SMART" id="SM00850">
    <property type="entry name" value="LytTR"/>
    <property type="match status" value="1"/>
</dbReference>
<dbReference type="InterPro" id="IPR051271">
    <property type="entry name" value="2C-system_Tx_regulators"/>
</dbReference>
<feature type="modified residue" description="4-aspartylphosphate" evidence="1">
    <location>
        <position position="57"/>
    </location>
</feature>
<dbReference type="PROSITE" id="PS50930">
    <property type="entry name" value="HTH_LYTTR"/>
    <property type="match status" value="1"/>
</dbReference>
<keyword evidence="5" id="KW-1185">Reference proteome</keyword>
<feature type="domain" description="HTH LytTR-type" evidence="3">
    <location>
        <begin position="138"/>
        <end position="236"/>
    </location>
</feature>
<organism evidence="4 5">
    <name type="scientific">Neotamlana nanhaiensis</name>
    <dbReference type="NCBI Taxonomy" id="1382798"/>
    <lineage>
        <taxon>Bacteria</taxon>
        <taxon>Pseudomonadati</taxon>
        <taxon>Bacteroidota</taxon>
        <taxon>Flavobacteriia</taxon>
        <taxon>Flavobacteriales</taxon>
        <taxon>Flavobacteriaceae</taxon>
        <taxon>Neotamlana</taxon>
    </lineage>
</organism>
<dbReference type="EMBL" id="JTDV01000017">
    <property type="protein sequence ID" value="KJD31187.1"/>
    <property type="molecule type" value="Genomic_DNA"/>
</dbReference>
<comment type="caution">
    <text evidence="4">The sequence shown here is derived from an EMBL/GenBank/DDBJ whole genome shotgun (WGS) entry which is preliminary data.</text>
</comment>
<evidence type="ECO:0000259" key="2">
    <source>
        <dbReference type="PROSITE" id="PS50110"/>
    </source>
</evidence>
<proteinExistence type="predicted"/>
<evidence type="ECO:0000256" key="1">
    <source>
        <dbReference type="PROSITE-ProRule" id="PRU00169"/>
    </source>
</evidence>
<sequence>METNAKCLIIDDEPLAINVIKNYLEPIQGFEVEATFNNAIEGLNYLKNNTVDVIFLDINMPVLDGINFIKSLQDPPLLVITSAYHEFAIETYELDVLDYLVKPIEFPRFMKAINKIENRLDTAQKIAAETTKERSYIFVKIDKKKMKKIFLDEILVIESLKDYLKINTLTGRYIIHSTLTDFTNLLPSKDFIRIHRSYTIAIDKIDSVEGNSIEIEGLRYVIGRSYLEEVKKTILNTSI</sequence>
<dbReference type="RefSeq" id="WP_044627631.1">
    <property type="nucleotide sequence ID" value="NZ_JTDV01000017.1"/>
</dbReference>
<evidence type="ECO:0000313" key="5">
    <source>
        <dbReference type="Proteomes" id="UP000032361"/>
    </source>
</evidence>
<dbReference type="STRING" id="1382798.PK35_16220"/>
<reference evidence="4 5" key="1">
    <citation type="journal article" date="2015" name="Antonie Van Leeuwenhoek">
        <title>Tamlana nanhaiensis sp. nov., isolated from surface seawater collected from the South China Sea.</title>
        <authorList>
            <person name="Liu X."/>
            <person name="Lai Q."/>
            <person name="Du Y."/>
            <person name="Li G."/>
            <person name="Sun F."/>
            <person name="Shao Z."/>
        </authorList>
    </citation>
    <scope>NUCLEOTIDE SEQUENCE [LARGE SCALE GENOMIC DNA]</scope>
    <source>
        <strain evidence="4 5">FHC16</strain>
    </source>
</reference>
<dbReference type="AlphaFoldDB" id="A0A0D7W006"/>
<gene>
    <name evidence="4" type="ORF">PK35_16220</name>
</gene>
<dbReference type="InterPro" id="IPR007492">
    <property type="entry name" value="LytTR_DNA-bd_dom"/>
</dbReference>
<feature type="domain" description="Response regulatory" evidence="2">
    <location>
        <begin position="6"/>
        <end position="117"/>
    </location>
</feature>
<evidence type="ECO:0000259" key="3">
    <source>
        <dbReference type="PROSITE" id="PS50930"/>
    </source>
</evidence>
<dbReference type="Proteomes" id="UP000032361">
    <property type="component" value="Unassembled WGS sequence"/>
</dbReference>
<dbReference type="GO" id="GO:0003677">
    <property type="term" value="F:DNA binding"/>
    <property type="evidence" value="ECO:0007669"/>
    <property type="project" value="InterPro"/>
</dbReference>
<dbReference type="PANTHER" id="PTHR45526">
    <property type="entry name" value="TRANSCRIPTIONAL REGULATORY PROTEIN DPIA"/>
    <property type="match status" value="1"/>
</dbReference>
<dbReference type="Pfam" id="PF04397">
    <property type="entry name" value="LytTR"/>
    <property type="match status" value="1"/>
</dbReference>
<dbReference type="SUPFAM" id="SSF52172">
    <property type="entry name" value="CheY-like"/>
    <property type="match status" value="1"/>
</dbReference>
<dbReference type="Gene3D" id="2.40.50.1020">
    <property type="entry name" value="LytTr DNA-binding domain"/>
    <property type="match status" value="1"/>
</dbReference>
<dbReference type="InterPro" id="IPR011006">
    <property type="entry name" value="CheY-like_superfamily"/>
</dbReference>
<dbReference type="GO" id="GO:0000156">
    <property type="term" value="F:phosphorelay response regulator activity"/>
    <property type="evidence" value="ECO:0007669"/>
    <property type="project" value="TreeGrafter"/>
</dbReference>
<dbReference type="PANTHER" id="PTHR45526:SF1">
    <property type="entry name" value="TRANSCRIPTIONAL REGULATORY PROTEIN DCUR-RELATED"/>
    <property type="match status" value="1"/>
</dbReference>
<name>A0A0D7W006_9FLAO</name>
<dbReference type="PROSITE" id="PS50110">
    <property type="entry name" value="RESPONSE_REGULATORY"/>
    <property type="match status" value="1"/>
</dbReference>
<dbReference type="SMART" id="SM00448">
    <property type="entry name" value="REC"/>
    <property type="match status" value="1"/>
</dbReference>
<protein>
    <submittedName>
        <fullName evidence="4">Chemotaxis protein CheY</fullName>
    </submittedName>
</protein>